<dbReference type="Proteomes" id="UP000184452">
    <property type="component" value="Unassembled WGS sequence"/>
</dbReference>
<dbReference type="Gene3D" id="3.30.720.110">
    <property type="match status" value="1"/>
</dbReference>
<dbReference type="STRING" id="758803.SAMN05421803_11311"/>
<name>A0A1M6PBJ0_9ACTN</name>
<dbReference type="OrthoDB" id="9798201at2"/>
<sequence length="138" mass="15765">MRLGSFYPVLGTSRLRESRDFYVTWFGFEETFAADWYVSLRRPGPPDVELALLDPDHPTVPEGFREPARGVLLNFEVADVDAEWERLVVRGGLRPEREIRTEEFGQRHFIVADPGGVLVDVITEVPPGEEYAANFLDR</sequence>
<dbReference type="EMBL" id="FQZK01000013">
    <property type="protein sequence ID" value="SHK05308.1"/>
    <property type="molecule type" value="Genomic_DNA"/>
</dbReference>
<evidence type="ECO:0000313" key="2">
    <source>
        <dbReference type="EMBL" id="SHK05308.1"/>
    </source>
</evidence>
<dbReference type="InterPro" id="IPR037523">
    <property type="entry name" value="VOC_core"/>
</dbReference>
<protein>
    <submittedName>
        <fullName evidence="2">Uncharacterized conserved protein PhnB, glyoxalase superfamily</fullName>
    </submittedName>
</protein>
<evidence type="ECO:0000313" key="3">
    <source>
        <dbReference type="Proteomes" id="UP000184452"/>
    </source>
</evidence>
<dbReference type="InterPro" id="IPR004360">
    <property type="entry name" value="Glyas_Fos-R_dOase_dom"/>
</dbReference>
<accession>A0A1M6PBJ0</accession>
<dbReference type="Gene3D" id="3.30.720.120">
    <property type="match status" value="1"/>
</dbReference>
<dbReference type="PROSITE" id="PS51819">
    <property type="entry name" value="VOC"/>
    <property type="match status" value="1"/>
</dbReference>
<dbReference type="RefSeq" id="WP_073380922.1">
    <property type="nucleotide sequence ID" value="NZ_FQZK01000013.1"/>
</dbReference>
<keyword evidence="3" id="KW-1185">Reference proteome</keyword>
<dbReference type="SUPFAM" id="SSF54593">
    <property type="entry name" value="Glyoxalase/Bleomycin resistance protein/Dihydroxybiphenyl dioxygenase"/>
    <property type="match status" value="1"/>
</dbReference>
<dbReference type="AlphaFoldDB" id="A0A1M6PBJ0"/>
<dbReference type="InterPro" id="IPR029068">
    <property type="entry name" value="Glyas_Bleomycin-R_OHBP_Dase"/>
</dbReference>
<proteinExistence type="predicted"/>
<organism evidence="2 3">
    <name type="scientific">Nocardiopsis flavescens</name>
    <dbReference type="NCBI Taxonomy" id="758803"/>
    <lineage>
        <taxon>Bacteria</taxon>
        <taxon>Bacillati</taxon>
        <taxon>Actinomycetota</taxon>
        <taxon>Actinomycetes</taxon>
        <taxon>Streptosporangiales</taxon>
        <taxon>Nocardiopsidaceae</taxon>
        <taxon>Nocardiopsis</taxon>
    </lineage>
</organism>
<dbReference type="Pfam" id="PF00903">
    <property type="entry name" value="Glyoxalase"/>
    <property type="match status" value="1"/>
</dbReference>
<gene>
    <name evidence="2" type="ORF">SAMN05421803_11311</name>
</gene>
<reference evidence="2 3" key="1">
    <citation type="submission" date="2016-11" db="EMBL/GenBank/DDBJ databases">
        <authorList>
            <person name="Jaros S."/>
            <person name="Januszkiewicz K."/>
            <person name="Wedrychowicz H."/>
        </authorList>
    </citation>
    <scope>NUCLEOTIDE SEQUENCE [LARGE SCALE GENOMIC DNA]</scope>
    <source>
        <strain evidence="2 3">CGMCC 4.5723</strain>
    </source>
</reference>
<feature type="domain" description="VOC" evidence="1">
    <location>
        <begin position="2"/>
        <end position="124"/>
    </location>
</feature>
<evidence type="ECO:0000259" key="1">
    <source>
        <dbReference type="PROSITE" id="PS51819"/>
    </source>
</evidence>